<dbReference type="AlphaFoldDB" id="A0A0K9PW36"/>
<keyword evidence="2" id="KW-1185">Reference proteome</keyword>
<dbReference type="EMBL" id="LFYR01000593">
    <property type="protein sequence ID" value="KMZ73196.1"/>
    <property type="molecule type" value="Genomic_DNA"/>
</dbReference>
<protein>
    <recommendedName>
        <fullName evidence="3">Aminotransferase-like plant mobile domain-containing protein</fullName>
    </recommendedName>
</protein>
<evidence type="ECO:0000313" key="2">
    <source>
        <dbReference type="Proteomes" id="UP000036987"/>
    </source>
</evidence>
<organism evidence="1 2">
    <name type="scientific">Zostera marina</name>
    <name type="common">Eelgrass</name>
    <dbReference type="NCBI Taxonomy" id="29655"/>
    <lineage>
        <taxon>Eukaryota</taxon>
        <taxon>Viridiplantae</taxon>
        <taxon>Streptophyta</taxon>
        <taxon>Embryophyta</taxon>
        <taxon>Tracheophyta</taxon>
        <taxon>Spermatophyta</taxon>
        <taxon>Magnoliopsida</taxon>
        <taxon>Liliopsida</taxon>
        <taxon>Zosteraceae</taxon>
        <taxon>Zostera</taxon>
    </lineage>
</organism>
<gene>
    <name evidence="1" type="ORF">ZOSMA_151G00290</name>
</gene>
<reference evidence="2" key="1">
    <citation type="journal article" date="2016" name="Nature">
        <title>The genome of the seagrass Zostera marina reveals angiosperm adaptation to the sea.</title>
        <authorList>
            <person name="Olsen J.L."/>
            <person name="Rouze P."/>
            <person name="Verhelst B."/>
            <person name="Lin Y.-C."/>
            <person name="Bayer T."/>
            <person name="Collen J."/>
            <person name="Dattolo E."/>
            <person name="De Paoli E."/>
            <person name="Dittami S."/>
            <person name="Maumus F."/>
            <person name="Michel G."/>
            <person name="Kersting A."/>
            <person name="Lauritano C."/>
            <person name="Lohaus R."/>
            <person name="Toepel M."/>
            <person name="Tonon T."/>
            <person name="Vanneste K."/>
            <person name="Amirebrahimi M."/>
            <person name="Brakel J."/>
            <person name="Bostroem C."/>
            <person name="Chovatia M."/>
            <person name="Grimwood J."/>
            <person name="Jenkins J.W."/>
            <person name="Jueterbock A."/>
            <person name="Mraz A."/>
            <person name="Stam W.T."/>
            <person name="Tice H."/>
            <person name="Bornberg-Bauer E."/>
            <person name="Green P.J."/>
            <person name="Pearson G.A."/>
            <person name="Procaccini G."/>
            <person name="Duarte C.M."/>
            <person name="Schmutz J."/>
            <person name="Reusch T.B.H."/>
            <person name="Van de Peer Y."/>
        </authorList>
    </citation>
    <scope>NUCLEOTIDE SEQUENCE [LARGE SCALE GENOMIC DNA]</scope>
    <source>
        <strain evidence="2">cv. Finnish</strain>
    </source>
</reference>
<sequence>MFRDLVNSLANSPVDEDDVVSLYLCLLFSGFLFTNARCTLHRKITSFIEDLNDIRFYNWAGAVRDVTFSNLDYCRTRVLEREGGGRATSVYMMGCPAALMVWALEHTRVAEPGRADGYLPYQRWVDFRMNGQYELAKLGLNLVTKAPRTYEVVGEDVEMSNQNTDSSTDGETSIGDEVIRRTRLMKVCKIVLTHMRRNIVMICSIIRASCVL</sequence>
<proteinExistence type="predicted"/>
<name>A0A0K9PW36_ZOSMR</name>
<dbReference type="OrthoDB" id="723791at2759"/>
<evidence type="ECO:0000313" key="1">
    <source>
        <dbReference type="EMBL" id="KMZ73196.1"/>
    </source>
</evidence>
<evidence type="ECO:0008006" key="3">
    <source>
        <dbReference type="Google" id="ProtNLM"/>
    </source>
</evidence>
<comment type="caution">
    <text evidence="1">The sequence shown here is derived from an EMBL/GenBank/DDBJ whole genome shotgun (WGS) entry which is preliminary data.</text>
</comment>
<accession>A0A0K9PW36</accession>
<dbReference type="Proteomes" id="UP000036987">
    <property type="component" value="Unassembled WGS sequence"/>
</dbReference>